<keyword evidence="3" id="KW-1185">Reference proteome</keyword>
<dbReference type="Proteomes" id="UP000316628">
    <property type="component" value="Unassembled WGS sequence"/>
</dbReference>
<reference evidence="2 3" key="1">
    <citation type="submission" date="2019-06" db="EMBL/GenBank/DDBJ databases">
        <title>Sequencing the genomes of 1000 actinobacteria strains.</title>
        <authorList>
            <person name="Klenk H.-P."/>
        </authorList>
    </citation>
    <scope>NUCLEOTIDE SEQUENCE [LARGE SCALE GENOMIC DNA]</scope>
    <source>
        <strain evidence="2 3">DSM 45456</strain>
    </source>
</reference>
<dbReference type="AlphaFoldDB" id="A0A543JQ71"/>
<protein>
    <submittedName>
        <fullName evidence="2">Uncharacterized protein</fullName>
    </submittedName>
</protein>
<comment type="caution">
    <text evidence="2">The sequence shown here is derived from an EMBL/GenBank/DDBJ whole genome shotgun (WGS) entry which is preliminary data.</text>
</comment>
<feature type="region of interest" description="Disordered" evidence="1">
    <location>
        <begin position="26"/>
        <end position="49"/>
    </location>
</feature>
<feature type="compositionally biased region" description="Basic and acidic residues" evidence="1">
    <location>
        <begin position="26"/>
        <end position="36"/>
    </location>
</feature>
<proteinExistence type="predicted"/>
<organism evidence="2 3">
    <name type="scientific">Saccharothrix saharensis</name>
    <dbReference type="NCBI Taxonomy" id="571190"/>
    <lineage>
        <taxon>Bacteria</taxon>
        <taxon>Bacillati</taxon>
        <taxon>Actinomycetota</taxon>
        <taxon>Actinomycetes</taxon>
        <taxon>Pseudonocardiales</taxon>
        <taxon>Pseudonocardiaceae</taxon>
        <taxon>Saccharothrix</taxon>
    </lineage>
</organism>
<evidence type="ECO:0000313" key="2">
    <source>
        <dbReference type="EMBL" id="TQM84914.1"/>
    </source>
</evidence>
<accession>A0A543JQ71</accession>
<dbReference type="EMBL" id="VFPP01000001">
    <property type="protein sequence ID" value="TQM84914.1"/>
    <property type="molecule type" value="Genomic_DNA"/>
</dbReference>
<dbReference type="OrthoDB" id="3701262at2"/>
<gene>
    <name evidence="2" type="ORF">FHX81_7378</name>
</gene>
<sequence>MTLSRAGERDSDDVYHEVPLAEVERFTRRIDAERPGEPPPPSSRERYEDGGFAVFRHAADMVDPRSAVAVAVADELSPDHRYAVPPARVEREGPAWQPTDRLGRLEPDWWVQEFGERRSRSSRYVAVKVGRARRFDDQVHDYQAVFRDDDVYDLDNCLFLAKRSPNQDELWTSEGRRPTYDMLLEYTTLPIFDDEFRRPAARHWDDRTAGPGR</sequence>
<evidence type="ECO:0000256" key="1">
    <source>
        <dbReference type="SAM" id="MobiDB-lite"/>
    </source>
</evidence>
<name>A0A543JQ71_9PSEU</name>
<evidence type="ECO:0000313" key="3">
    <source>
        <dbReference type="Proteomes" id="UP000316628"/>
    </source>
</evidence>
<dbReference type="RefSeq" id="WP_141983036.1">
    <property type="nucleotide sequence ID" value="NZ_VFPP01000001.1"/>
</dbReference>